<dbReference type="Pfam" id="PF02086">
    <property type="entry name" value="MethyltransfD12"/>
    <property type="match status" value="1"/>
</dbReference>
<dbReference type="AlphaFoldDB" id="B1BXB3"/>
<organism evidence="4 5">
    <name type="scientific">Clostridium perfringens E str. JGS1987</name>
    <dbReference type="NCBI Taxonomy" id="451755"/>
    <lineage>
        <taxon>Bacteria</taxon>
        <taxon>Bacillati</taxon>
        <taxon>Bacillota</taxon>
        <taxon>Clostridia</taxon>
        <taxon>Eubacteriales</taxon>
        <taxon>Clostridiaceae</taxon>
        <taxon>Clostridium</taxon>
    </lineage>
</organism>
<evidence type="ECO:0000313" key="4">
    <source>
        <dbReference type="EMBL" id="EDT13669.1"/>
    </source>
</evidence>
<keyword evidence="3" id="KW-0949">S-adenosyl-L-methionine</keyword>
<proteinExistence type="predicted"/>
<dbReference type="Gene3D" id="1.10.1660.10">
    <property type="match status" value="1"/>
</dbReference>
<dbReference type="InterPro" id="IPR012327">
    <property type="entry name" value="MeTrfase_D12"/>
</dbReference>
<dbReference type="SUPFAM" id="SSF53335">
    <property type="entry name" value="S-adenosyl-L-methionine-dependent methyltransferases"/>
    <property type="match status" value="1"/>
</dbReference>
<reference evidence="4 5" key="1">
    <citation type="submission" date="2007-07" db="EMBL/GenBank/DDBJ databases">
        <title>Annotation of Clostridium perfringens E str. JGS1987.</title>
        <authorList>
            <person name="Paulsen I."/>
            <person name="Sebastian Y."/>
        </authorList>
    </citation>
    <scope>NUCLEOTIDE SEQUENCE [LARGE SCALE GENOMIC DNA]</scope>
    <source>
        <strain evidence="5">E str. JGS1987</strain>
    </source>
</reference>
<evidence type="ECO:0000256" key="2">
    <source>
        <dbReference type="ARBA" id="ARBA00022679"/>
    </source>
</evidence>
<dbReference type="RefSeq" id="WP_004456939.1">
    <property type="nucleotide sequence ID" value="NZ_ABDW01000042.1"/>
</dbReference>
<dbReference type="InterPro" id="IPR029063">
    <property type="entry name" value="SAM-dependent_MTases_sf"/>
</dbReference>
<protein>
    <submittedName>
        <fullName evidence="4">Modification methylase StsI</fullName>
        <ecNumber evidence="4">2.1.1.72</ecNumber>
    </submittedName>
</protein>
<evidence type="ECO:0000256" key="3">
    <source>
        <dbReference type="ARBA" id="ARBA00022691"/>
    </source>
</evidence>
<name>B1BXB3_CLOPF</name>
<gene>
    <name evidence="4" type="ORF">AC3_3255</name>
</gene>
<dbReference type="EMBL" id="ABDW01000042">
    <property type="protein sequence ID" value="EDT13669.1"/>
    <property type="molecule type" value="Genomic_DNA"/>
</dbReference>
<dbReference type="GO" id="GO:0009007">
    <property type="term" value="F:site-specific DNA-methyltransferase (adenine-specific) activity"/>
    <property type="evidence" value="ECO:0007669"/>
    <property type="project" value="UniProtKB-EC"/>
</dbReference>
<dbReference type="GO" id="GO:0009307">
    <property type="term" value="P:DNA restriction-modification system"/>
    <property type="evidence" value="ECO:0007669"/>
    <property type="project" value="InterPro"/>
</dbReference>
<keyword evidence="1 4" id="KW-0489">Methyltransferase</keyword>
<sequence>MKSKIRTQEILKKYDLSRQTLYRWIKQELITEPKRDWRNWRVWTNENIIEIEGIIKSKNKSINKKEQRGYFDINNRRYLGSKYKLLGFINEIVENECEGIRSVADIFGGTGTVAKSFYDQGKSIIVNDILESNYLAYKTWFSNEEINIEKIAKLIDNYNSIEVICDNYVSENFGGTYFSVENARKIGYIREEINRIKNELTDREYAALVTSLIYAMDKVANTCGHYDAYRRKFDSVEPLKLLIPNVSTINDKDNRIYNMDANKLVREIEADLVYIDTPYNSRQYGDTYHLLENIAKWEKPRVEGVARKMVDRSSIKSKYCTSKAPEAFEELINGVNARYILVSYNNMAQKGVGRSNAKISNEEIISILESKGNVNVFSTDYKVFTTGKTNVDEHKELLYLCKCFD</sequence>
<dbReference type="PRINTS" id="PR00505">
    <property type="entry name" value="D12N6MTFRASE"/>
</dbReference>
<keyword evidence="2 4" id="KW-0808">Transferase</keyword>
<evidence type="ECO:0000256" key="1">
    <source>
        <dbReference type="ARBA" id="ARBA00022603"/>
    </source>
</evidence>
<dbReference type="EC" id="2.1.1.72" evidence="4"/>
<comment type="caution">
    <text evidence="4">The sequence shown here is derived from an EMBL/GenBank/DDBJ whole genome shotgun (WGS) entry which is preliminary data.</text>
</comment>
<accession>B1BXB3</accession>
<dbReference type="Proteomes" id="UP000005337">
    <property type="component" value="Unassembled WGS sequence"/>
</dbReference>
<dbReference type="InterPro" id="IPR009061">
    <property type="entry name" value="DNA-bd_dom_put_sf"/>
</dbReference>
<dbReference type="GO" id="GO:0032259">
    <property type="term" value="P:methylation"/>
    <property type="evidence" value="ECO:0007669"/>
    <property type="project" value="UniProtKB-KW"/>
</dbReference>
<evidence type="ECO:0000313" key="5">
    <source>
        <dbReference type="Proteomes" id="UP000005337"/>
    </source>
</evidence>
<dbReference type="SUPFAM" id="SSF46955">
    <property type="entry name" value="Putative DNA-binding domain"/>
    <property type="match status" value="1"/>
</dbReference>
<dbReference type="Gene3D" id="3.40.50.150">
    <property type="entry name" value="Vaccinia Virus protein VP39"/>
    <property type="match status" value="1"/>
</dbReference>